<organism evidence="7 8">
    <name type="scientific">Bibersteinia trehalosi USDA-ARS-USMARC-188</name>
    <dbReference type="NCBI Taxonomy" id="1263829"/>
    <lineage>
        <taxon>Bacteria</taxon>
        <taxon>Pseudomonadati</taxon>
        <taxon>Pseudomonadota</taxon>
        <taxon>Gammaproteobacteria</taxon>
        <taxon>Pasteurellales</taxon>
        <taxon>Pasteurellaceae</taxon>
        <taxon>Bibersteinia</taxon>
    </lineage>
</organism>
<dbReference type="PANTHER" id="PTHR23530:SF1">
    <property type="entry name" value="PERMEASE, MAJOR FACILITATOR SUPERFAMILY-RELATED"/>
    <property type="match status" value="1"/>
</dbReference>
<dbReference type="AlphaFoldDB" id="A0A4V7I6Z6"/>
<feature type="transmembrane region" description="Helical" evidence="5">
    <location>
        <begin position="161"/>
        <end position="180"/>
    </location>
</feature>
<evidence type="ECO:0000256" key="5">
    <source>
        <dbReference type="SAM" id="Phobius"/>
    </source>
</evidence>
<evidence type="ECO:0000256" key="2">
    <source>
        <dbReference type="ARBA" id="ARBA00022692"/>
    </source>
</evidence>
<evidence type="ECO:0000256" key="3">
    <source>
        <dbReference type="ARBA" id="ARBA00022989"/>
    </source>
</evidence>
<evidence type="ECO:0000256" key="1">
    <source>
        <dbReference type="ARBA" id="ARBA00004141"/>
    </source>
</evidence>
<dbReference type="PROSITE" id="PS00216">
    <property type="entry name" value="SUGAR_TRANSPORT_1"/>
    <property type="match status" value="1"/>
</dbReference>
<keyword evidence="4 5" id="KW-0472">Membrane</keyword>
<dbReference type="SUPFAM" id="SSF103473">
    <property type="entry name" value="MFS general substrate transporter"/>
    <property type="match status" value="1"/>
</dbReference>
<accession>A0A4V7I6Z6</accession>
<feature type="transmembrane region" description="Helical" evidence="5">
    <location>
        <begin position="236"/>
        <end position="260"/>
    </location>
</feature>
<dbReference type="InterPro" id="IPR005829">
    <property type="entry name" value="Sugar_transporter_CS"/>
</dbReference>
<dbReference type="Gene3D" id="1.20.1250.20">
    <property type="entry name" value="MFS general substrate transporter like domains"/>
    <property type="match status" value="2"/>
</dbReference>
<sequence length="388" mass="44253">MKISNLKKIMVFGFLGNFFFERSIWMIFLQAKGLSMYEISILQMALNITMFLFEVPSGILSDKFGRKPPAFLGISFSIIYLIGMLYLNEFFYLVIVFIVYGIGISLLSGVDQSLIYEQLDYYGKQEIYHKTIGFYNAISIAALAVSALVGGWLAENKYWELIFYFGVLFQLMSLLFLYFIKDFYKLLPHNNKAKKSFFGIGILRVDGKVLFIICILGIFQGVFSSVVLYYQKVLDYAGVSIFYISILYSLSFVFSSFSSVMSGFVSEKIGEVKAVLLFSLLLLFSFFLSLSLNIGLLIVTFFVVLICYEIIDTSLGVILNHMLTPEIRGTYLSITNSLCAFVMTASFMIIGILSRYFEFSSLIFSYGIITILLYLSVFFIYKKKIVFS</sequence>
<dbReference type="EMBL" id="CP006954">
    <property type="protein sequence ID" value="AHG80774.1"/>
    <property type="molecule type" value="Genomic_DNA"/>
</dbReference>
<reference evidence="7 8" key="1">
    <citation type="journal article" date="2014" name="Genome Announc.">
        <title>Complete Closed Genome Sequences of Three Bibersteinia trehalosi Nasopharyngeal Isolates from Cattle with Shipping Fever.</title>
        <authorList>
            <person name="Harhay G.P."/>
            <person name="McVey D.S."/>
            <person name="Koren S."/>
            <person name="Phillippy A.M."/>
            <person name="Bono J."/>
            <person name="Harhay D.M."/>
            <person name="Clawson M.L."/>
            <person name="Heaton M.P."/>
            <person name="Chitko-McKown C.G."/>
            <person name="Korlach J."/>
            <person name="Smith T.P."/>
        </authorList>
    </citation>
    <scope>NUCLEOTIDE SEQUENCE [LARGE SCALE GENOMIC DNA]</scope>
    <source>
        <strain evidence="7 8">USDA-ARS-USMARC-188</strain>
    </source>
</reference>
<feature type="transmembrane region" description="Helical" evidence="5">
    <location>
        <begin position="331"/>
        <end position="353"/>
    </location>
</feature>
<dbReference type="GO" id="GO:0022857">
    <property type="term" value="F:transmembrane transporter activity"/>
    <property type="evidence" value="ECO:0007669"/>
    <property type="project" value="InterPro"/>
</dbReference>
<evidence type="ECO:0000256" key="4">
    <source>
        <dbReference type="ARBA" id="ARBA00023136"/>
    </source>
</evidence>
<dbReference type="Pfam" id="PF07690">
    <property type="entry name" value="MFS_1"/>
    <property type="match status" value="1"/>
</dbReference>
<feature type="transmembrane region" description="Helical" evidence="5">
    <location>
        <begin position="209"/>
        <end position="230"/>
    </location>
</feature>
<feature type="transmembrane region" description="Helical" evidence="5">
    <location>
        <begin position="34"/>
        <end position="56"/>
    </location>
</feature>
<feature type="transmembrane region" description="Helical" evidence="5">
    <location>
        <begin position="9"/>
        <end position="28"/>
    </location>
</feature>
<feature type="transmembrane region" description="Helical" evidence="5">
    <location>
        <begin position="272"/>
        <end position="290"/>
    </location>
</feature>
<dbReference type="InterPro" id="IPR020846">
    <property type="entry name" value="MFS_dom"/>
</dbReference>
<dbReference type="PROSITE" id="PS50850">
    <property type="entry name" value="MFS"/>
    <property type="match status" value="1"/>
</dbReference>
<name>A0A4V7I6Z6_BIBTR</name>
<feature type="transmembrane region" description="Helical" evidence="5">
    <location>
        <begin position="296"/>
        <end position="319"/>
    </location>
</feature>
<comment type="subcellular location">
    <subcellularLocation>
        <location evidence="1">Membrane</location>
        <topology evidence="1">Multi-pass membrane protein</topology>
    </subcellularLocation>
</comment>
<feature type="transmembrane region" description="Helical" evidence="5">
    <location>
        <begin position="92"/>
        <end position="111"/>
    </location>
</feature>
<evidence type="ECO:0000313" key="8">
    <source>
        <dbReference type="Proteomes" id="UP000019091"/>
    </source>
</evidence>
<dbReference type="Proteomes" id="UP000019091">
    <property type="component" value="Chromosome"/>
</dbReference>
<dbReference type="InterPro" id="IPR011701">
    <property type="entry name" value="MFS"/>
</dbReference>
<dbReference type="GO" id="GO:0016020">
    <property type="term" value="C:membrane"/>
    <property type="evidence" value="ECO:0007669"/>
    <property type="project" value="UniProtKB-SubCell"/>
</dbReference>
<feature type="transmembrane region" description="Helical" evidence="5">
    <location>
        <begin position="68"/>
        <end position="86"/>
    </location>
</feature>
<proteinExistence type="predicted"/>
<gene>
    <name evidence="7" type="ORF">F542_560</name>
</gene>
<feature type="transmembrane region" description="Helical" evidence="5">
    <location>
        <begin position="132"/>
        <end position="155"/>
    </location>
</feature>
<feature type="transmembrane region" description="Helical" evidence="5">
    <location>
        <begin position="359"/>
        <end position="381"/>
    </location>
</feature>
<dbReference type="InterPro" id="IPR036259">
    <property type="entry name" value="MFS_trans_sf"/>
</dbReference>
<feature type="domain" description="Major facilitator superfamily (MFS) profile" evidence="6">
    <location>
        <begin position="1"/>
        <end position="385"/>
    </location>
</feature>
<dbReference type="InterPro" id="IPR053160">
    <property type="entry name" value="MFS_DHA3_Transporter"/>
</dbReference>
<evidence type="ECO:0000259" key="6">
    <source>
        <dbReference type="PROSITE" id="PS50850"/>
    </source>
</evidence>
<dbReference type="KEGG" id="btre:F542_560"/>
<protein>
    <submittedName>
        <fullName evidence="7">MFS family major facilitator transporter</fullName>
    </submittedName>
</protein>
<keyword evidence="3 5" id="KW-1133">Transmembrane helix</keyword>
<evidence type="ECO:0000313" key="7">
    <source>
        <dbReference type="EMBL" id="AHG80774.1"/>
    </source>
</evidence>
<dbReference type="PANTHER" id="PTHR23530">
    <property type="entry name" value="TRANSPORT PROTEIN-RELATED"/>
    <property type="match status" value="1"/>
</dbReference>
<keyword evidence="2 5" id="KW-0812">Transmembrane</keyword>